<dbReference type="AlphaFoldDB" id="A0A374NYF4"/>
<organism evidence="1 2">
    <name type="scientific">Hungatella hathewayi</name>
    <dbReference type="NCBI Taxonomy" id="154046"/>
    <lineage>
        <taxon>Bacteria</taxon>
        <taxon>Bacillati</taxon>
        <taxon>Bacillota</taxon>
        <taxon>Clostridia</taxon>
        <taxon>Lachnospirales</taxon>
        <taxon>Lachnospiraceae</taxon>
        <taxon>Hungatella</taxon>
    </lineage>
</organism>
<dbReference type="RefSeq" id="WP_118033375.1">
    <property type="nucleotide sequence ID" value="NZ_QSON01000033.1"/>
</dbReference>
<comment type="caution">
    <text evidence="1">The sequence shown here is derived from an EMBL/GenBank/DDBJ whole genome shotgun (WGS) entry which is preliminary data.</text>
</comment>
<dbReference type="InterPro" id="IPR021686">
    <property type="entry name" value="DUF3268"/>
</dbReference>
<reference evidence="1 2" key="1">
    <citation type="submission" date="2018-08" db="EMBL/GenBank/DDBJ databases">
        <title>A genome reference for cultivated species of the human gut microbiota.</title>
        <authorList>
            <person name="Zou Y."/>
            <person name="Xue W."/>
            <person name="Luo G."/>
        </authorList>
    </citation>
    <scope>NUCLEOTIDE SEQUENCE [LARGE SCALE GENOMIC DNA]</scope>
    <source>
        <strain evidence="1 2">TM09-12</strain>
    </source>
</reference>
<dbReference type="Pfam" id="PF11672">
    <property type="entry name" value="DUF3268"/>
    <property type="match status" value="1"/>
</dbReference>
<protein>
    <submittedName>
        <fullName evidence="1">Uncharacterized protein</fullName>
    </submittedName>
</protein>
<gene>
    <name evidence="1" type="ORF">DXD79_32530</name>
</gene>
<evidence type="ECO:0000313" key="1">
    <source>
        <dbReference type="EMBL" id="RGI95248.1"/>
    </source>
</evidence>
<dbReference type="Proteomes" id="UP000263014">
    <property type="component" value="Unassembled WGS sequence"/>
</dbReference>
<proteinExistence type="predicted"/>
<dbReference type="EMBL" id="QSON01000033">
    <property type="protein sequence ID" value="RGI95248.1"/>
    <property type="molecule type" value="Genomic_DNA"/>
</dbReference>
<accession>A0A374NYF4</accession>
<evidence type="ECO:0000313" key="2">
    <source>
        <dbReference type="Proteomes" id="UP000263014"/>
    </source>
</evidence>
<sequence length="136" mass="15697">MKHKKRPASIKCPYCGRPAILRPASYIYKDKAREDYLYVCSNYPECNSYVGVHAGTMIPKGSLANGDLRNKRIRTHQIFDKIWKSNIMSRRNAYCWMRDRFGLSSEQAHIGCFSDYMCDALMAECRAVLENNQIAC</sequence>
<name>A0A374NYF4_9FIRM</name>